<dbReference type="RefSeq" id="WP_136862234.1">
    <property type="nucleotide sequence ID" value="NZ_SWCJ01000002.1"/>
</dbReference>
<dbReference type="SUPFAM" id="SSF53850">
    <property type="entry name" value="Periplasmic binding protein-like II"/>
    <property type="match status" value="1"/>
</dbReference>
<sequence length="284" mass="31214">MNKRLASAIFGALMVLPVSAQTFTFTAIPDQDESKLRTRFEQVATHLSDQLGVDVKFVPVKSYAAAITAFRNDEVQLAWFGGLSGVQARARVPGSVAIAQGYEDQFFKSYFIAHQSTGLTSGDSLSDALKGKTFTFGSKGSTSGRLMPEFYLREQFQQAPNKTFKKVGFSGDHSRTIALVQAGSYQVGAVNYKVWESELAAGKIDTDKVSVIWETPTYPDYHWTIRGDVDQRFGDGFTQKVTDTLLNMKQPQLLNAFPRSSFVPASNDDYGPIKATAKSIGLMD</sequence>
<dbReference type="PANTHER" id="PTHR35841:SF1">
    <property type="entry name" value="PHOSPHONATES-BINDING PERIPLASMIC PROTEIN"/>
    <property type="match status" value="1"/>
</dbReference>
<comment type="similarity">
    <text evidence="1">Belongs to the phosphate/phosphite/phosphonate binding protein family.</text>
</comment>
<evidence type="ECO:0000313" key="5">
    <source>
        <dbReference type="Proteomes" id="UP000305675"/>
    </source>
</evidence>
<dbReference type="CDD" id="cd13572">
    <property type="entry name" value="PBP2_PnhD_2"/>
    <property type="match status" value="1"/>
</dbReference>
<dbReference type="EMBL" id="SWCJ01000002">
    <property type="protein sequence ID" value="TKB57589.1"/>
    <property type="molecule type" value="Genomic_DNA"/>
</dbReference>
<comment type="caution">
    <text evidence="4">The sequence shown here is derived from an EMBL/GenBank/DDBJ whole genome shotgun (WGS) entry which is preliminary data.</text>
</comment>
<keyword evidence="2 3" id="KW-0732">Signal</keyword>
<dbReference type="Pfam" id="PF12974">
    <property type="entry name" value="Phosphonate-bd"/>
    <property type="match status" value="1"/>
</dbReference>
<dbReference type="Proteomes" id="UP000305675">
    <property type="component" value="Unassembled WGS sequence"/>
</dbReference>
<dbReference type="Gene3D" id="3.40.190.10">
    <property type="entry name" value="Periplasmic binding protein-like II"/>
    <property type="match status" value="2"/>
</dbReference>
<evidence type="ECO:0000256" key="2">
    <source>
        <dbReference type="ARBA" id="ARBA00022729"/>
    </source>
</evidence>
<proteinExistence type="inferred from homology"/>
<dbReference type="InterPro" id="IPR030836">
    <property type="entry name" value="ABC_peri_PhnD-like"/>
</dbReference>
<accession>A0A4U1BWM1</accession>
<dbReference type="InterPro" id="IPR005770">
    <property type="entry name" value="PhnD"/>
</dbReference>
<dbReference type="PANTHER" id="PTHR35841">
    <property type="entry name" value="PHOSPHONATES-BINDING PERIPLASMIC PROTEIN"/>
    <property type="match status" value="1"/>
</dbReference>
<dbReference type="GO" id="GO:0043190">
    <property type="term" value="C:ATP-binding cassette (ABC) transporter complex"/>
    <property type="evidence" value="ECO:0007669"/>
    <property type="project" value="InterPro"/>
</dbReference>
<gene>
    <name evidence="4" type="ORF">FCL42_04765</name>
</gene>
<evidence type="ECO:0000313" key="4">
    <source>
        <dbReference type="EMBL" id="TKB57589.1"/>
    </source>
</evidence>
<dbReference type="AlphaFoldDB" id="A0A4U1BWM1"/>
<dbReference type="NCBIfam" id="TIGR01098">
    <property type="entry name" value="3A0109s03R"/>
    <property type="match status" value="1"/>
</dbReference>
<evidence type="ECO:0000256" key="3">
    <source>
        <dbReference type="SAM" id="SignalP"/>
    </source>
</evidence>
<feature type="chain" id="PRO_5020375484" evidence="3">
    <location>
        <begin position="21"/>
        <end position="284"/>
    </location>
</feature>
<reference evidence="4 5" key="1">
    <citation type="submission" date="2019-04" db="EMBL/GenBank/DDBJ databases">
        <authorList>
            <person name="Hwang J.C."/>
        </authorList>
    </citation>
    <scope>NUCLEOTIDE SEQUENCE [LARGE SCALE GENOMIC DNA]</scope>
    <source>
        <strain evidence="4 5">IMCC35002</strain>
    </source>
</reference>
<evidence type="ECO:0000256" key="1">
    <source>
        <dbReference type="ARBA" id="ARBA00007162"/>
    </source>
</evidence>
<keyword evidence="5" id="KW-1185">Reference proteome</keyword>
<name>A0A4U1BWM1_9GAMM</name>
<protein>
    <submittedName>
        <fullName evidence="4">Putative selenate ABC transporter substrate-binding protein</fullName>
    </submittedName>
</protein>
<feature type="signal peptide" evidence="3">
    <location>
        <begin position="1"/>
        <end position="20"/>
    </location>
</feature>
<dbReference type="GO" id="GO:0055085">
    <property type="term" value="P:transmembrane transport"/>
    <property type="evidence" value="ECO:0007669"/>
    <property type="project" value="InterPro"/>
</dbReference>
<dbReference type="NCBIfam" id="TIGR04553">
    <property type="entry name" value="ABC_peri_selen"/>
    <property type="match status" value="1"/>
</dbReference>
<dbReference type="OrthoDB" id="225238at2"/>
<organism evidence="4 5">
    <name type="scientific">Ferrimonas aestuarii</name>
    <dbReference type="NCBI Taxonomy" id="2569539"/>
    <lineage>
        <taxon>Bacteria</taxon>
        <taxon>Pseudomonadati</taxon>
        <taxon>Pseudomonadota</taxon>
        <taxon>Gammaproteobacteria</taxon>
        <taxon>Alteromonadales</taxon>
        <taxon>Ferrimonadaceae</taxon>
        <taxon>Ferrimonas</taxon>
    </lineage>
</organism>